<feature type="domain" description="Transposase IS701-like DDE" evidence="1">
    <location>
        <begin position="18"/>
        <end position="250"/>
    </location>
</feature>
<evidence type="ECO:0000313" key="3">
    <source>
        <dbReference type="Proteomes" id="UP000234331"/>
    </source>
</evidence>
<proteinExistence type="predicted"/>
<dbReference type="Proteomes" id="UP000234331">
    <property type="component" value="Unassembled WGS sequence"/>
</dbReference>
<dbReference type="SUPFAM" id="SSF53098">
    <property type="entry name" value="Ribonuclease H-like"/>
    <property type="match status" value="1"/>
</dbReference>
<reference evidence="2 3" key="1">
    <citation type="submission" date="2017-06" db="EMBL/GenBank/DDBJ databases">
        <authorList>
            <person name="Kim H.J."/>
            <person name="Triplett B.A."/>
        </authorList>
    </citation>
    <scope>NUCLEOTIDE SEQUENCE [LARGE SCALE GENOMIC DNA]</scope>
    <source>
        <strain evidence="2">FRACA_ARgP5</strain>
    </source>
</reference>
<evidence type="ECO:0000259" key="1">
    <source>
        <dbReference type="Pfam" id="PF13546"/>
    </source>
</evidence>
<evidence type="ECO:0000313" key="2">
    <source>
        <dbReference type="EMBL" id="SNQ50453.1"/>
    </source>
</evidence>
<name>A0A2I2KXR1_9ACTN</name>
<accession>A0A2I2KXR1</accession>
<dbReference type="Pfam" id="PF13546">
    <property type="entry name" value="DDE_5"/>
    <property type="match status" value="1"/>
</dbReference>
<protein>
    <submittedName>
        <fullName evidence="2">Transposase</fullName>
    </submittedName>
</protein>
<dbReference type="InterPro" id="IPR012337">
    <property type="entry name" value="RNaseH-like_sf"/>
</dbReference>
<gene>
    <name evidence="2" type="ORF">FRACA_4690001</name>
</gene>
<dbReference type="EMBL" id="FZMO01000411">
    <property type="protein sequence ID" value="SNQ50453.1"/>
    <property type="molecule type" value="Genomic_DNA"/>
</dbReference>
<organism evidence="2 3">
    <name type="scientific">Frankia canadensis</name>
    <dbReference type="NCBI Taxonomy" id="1836972"/>
    <lineage>
        <taxon>Bacteria</taxon>
        <taxon>Bacillati</taxon>
        <taxon>Actinomycetota</taxon>
        <taxon>Actinomycetes</taxon>
        <taxon>Frankiales</taxon>
        <taxon>Frankiaceae</taxon>
        <taxon>Frankia</taxon>
    </lineage>
</organism>
<dbReference type="RefSeq" id="WP_243407913.1">
    <property type="nucleotide sequence ID" value="NZ_FZMO01000411.1"/>
</dbReference>
<dbReference type="InterPro" id="IPR038721">
    <property type="entry name" value="IS701-like_DDE_dom"/>
</dbReference>
<sequence length="441" mass="47973">MLPDVTIPVSLAVLLEGFRSCFTAPSFRAFRALVVGMLAAGGRRTVCGMLVGAGLSALWPHDRAHRFFARAVWSADQVGLALARLVVDRLVPAGPLTVVVDDTLFHRAGRKVWAVGWFHDGSAKGDRQVGFGNNWVIVGLVVPVALLGRPVCLPVLARLVRKDTVSASRLWLAARALERLAAAFPGRQIHAVADAAYAGDELRTLPDTVTWTTRLRRDAALFAPAPPRTGRRGRPRLKGDRLPSLTQLAATAAFRPTTVTRYGRTETVHLAVIRCLWYGVFGPRPVTVVLVRDSERAATYDLALVTTDALAKAADLVARYAARWSIEVAIADAKQIFGVGEARNRLAAAVERTVPFGLTCQTLAFVWYLTAGHHDGDVADHRTRAPWHTSKTRPSTTDLAAKLRRVLITAQYRPTRPAHPTDAEIHTLRLAWATTDSALAA</sequence>
<dbReference type="AlphaFoldDB" id="A0A2I2KXR1"/>
<keyword evidence="3" id="KW-1185">Reference proteome</keyword>